<reference evidence="3 4" key="1">
    <citation type="submission" date="2015-09" db="EMBL/GenBank/DDBJ databases">
        <authorList>
            <consortium name="Pathogen Informatics"/>
        </authorList>
    </citation>
    <scope>NUCLEOTIDE SEQUENCE [LARGE SCALE GENOMIC DNA]</scope>
    <source>
        <strain evidence="1 3">2789STDY5608849</strain>
        <strain evidence="2 4">2789STDY5834885</strain>
    </source>
</reference>
<dbReference type="RefSeq" id="WP_055228083.1">
    <property type="nucleotide sequence ID" value="NZ_CYYV01000010.1"/>
</dbReference>
<dbReference type="SUPFAM" id="SSF52172">
    <property type="entry name" value="CheY-like"/>
    <property type="match status" value="1"/>
</dbReference>
<dbReference type="Proteomes" id="UP000095706">
    <property type="component" value="Unassembled WGS sequence"/>
</dbReference>
<name>A0A174G0I2_9FIRM</name>
<dbReference type="InterPro" id="IPR011006">
    <property type="entry name" value="CheY-like_superfamily"/>
</dbReference>
<protein>
    <recommendedName>
        <fullName evidence="5">Stage 0 sporulation protein A homolog</fullName>
    </recommendedName>
</protein>
<dbReference type="Proteomes" id="UP000095709">
    <property type="component" value="Unassembled WGS sequence"/>
</dbReference>
<dbReference type="EMBL" id="CYYV01000010">
    <property type="protein sequence ID" value="CUO56003.1"/>
    <property type="molecule type" value="Genomic_DNA"/>
</dbReference>
<evidence type="ECO:0000313" key="3">
    <source>
        <dbReference type="Proteomes" id="UP000095706"/>
    </source>
</evidence>
<proteinExistence type="predicted"/>
<evidence type="ECO:0008006" key="5">
    <source>
        <dbReference type="Google" id="ProtNLM"/>
    </source>
</evidence>
<organism evidence="1 3">
    <name type="scientific">Fusicatenibacter saccharivorans</name>
    <dbReference type="NCBI Taxonomy" id="1150298"/>
    <lineage>
        <taxon>Bacteria</taxon>
        <taxon>Bacillati</taxon>
        <taxon>Bacillota</taxon>
        <taxon>Clostridia</taxon>
        <taxon>Lachnospirales</taxon>
        <taxon>Lachnospiraceae</taxon>
        <taxon>Fusicatenibacter</taxon>
    </lineage>
</organism>
<dbReference type="EMBL" id="CZAL01000006">
    <property type="protein sequence ID" value="CUP15523.1"/>
    <property type="molecule type" value="Genomic_DNA"/>
</dbReference>
<sequence>MKVLNFEDSVYKANAIRKILGNRCGVASVEQVSNVEDGLKMLKDAENAGEPFNLIITDMHFPMRSGAISDTEAGEKLVQILQAQGNQTNIIVCSSRNMKLPGVYGCIWYSEISDWEEELCDLVREMEKSK</sequence>
<evidence type="ECO:0000313" key="1">
    <source>
        <dbReference type="EMBL" id="CUO56003.1"/>
    </source>
</evidence>
<dbReference type="AlphaFoldDB" id="A0A174G0I2"/>
<accession>A0A174G0I2</accession>
<evidence type="ECO:0000313" key="2">
    <source>
        <dbReference type="EMBL" id="CUP15523.1"/>
    </source>
</evidence>
<gene>
    <name evidence="1" type="ORF">ERS852406_02273</name>
    <name evidence="2" type="ORF">ERS852498_01365</name>
</gene>
<evidence type="ECO:0000313" key="4">
    <source>
        <dbReference type="Proteomes" id="UP000095709"/>
    </source>
</evidence>
<dbReference type="Gene3D" id="3.40.50.2300">
    <property type="match status" value="1"/>
</dbReference>